<dbReference type="Proteomes" id="UP000438429">
    <property type="component" value="Unassembled WGS sequence"/>
</dbReference>
<reference evidence="1 2" key="1">
    <citation type="submission" date="2019-06" db="EMBL/GenBank/DDBJ databases">
        <title>Draft genomes of female and male turbot (Scophthalmus maximus).</title>
        <authorList>
            <person name="Xu H."/>
            <person name="Xu X.-W."/>
            <person name="Shao C."/>
            <person name="Chen S."/>
        </authorList>
    </citation>
    <scope>NUCLEOTIDE SEQUENCE [LARGE SCALE GENOMIC DNA]</scope>
    <source>
        <strain evidence="1">Ysfricsl-2016a</strain>
        <tissue evidence="1">Blood</tissue>
    </source>
</reference>
<comment type="caution">
    <text evidence="1">The sequence shown here is derived from an EMBL/GenBank/DDBJ whole genome shotgun (WGS) entry which is preliminary data.</text>
</comment>
<accession>A0A6A4S4D2</accession>
<evidence type="ECO:0000313" key="1">
    <source>
        <dbReference type="EMBL" id="KAF0027369.1"/>
    </source>
</evidence>
<proteinExistence type="predicted"/>
<organism evidence="1 2">
    <name type="scientific">Scophthalmus maximus</name>
    <name type="common">Turbot</name>
    <name type="synonym">Psetta maxima</name>
    <dbReference type="NCBI Taxonomy" id="52904"/>
    <lineage>
        <taxon>Eukaryota</taxon>
        <taxon>Metazoa</taxon>
        <taxon>Chordata</taxon>
        <taxon>Craniata</taxon>
        <taxon>Vertebrata</taxon>
        <taxon>Euteleostomi</taxon>
        <taxon>Actinopterygii</taxon>
        <taxon>Neopterygii</taxon>
        <taxon>Teleostei</taxon>
        <taxon>Neoteleostei</taxon>
        <taxon>Acanthomorphata</taxon>
        <taxon>Carangaria</taxon>
        <taxon>Pleuronectiformes</taxon>
        <taxon>Pleuronectoidei</taxon>
        <taxon>Scophthalmidae</taxon>
        <taxon>Scophthalmus</taxon>
    </lineage>
</organism>
<evidence type="ECO:0000313" key="2">
    <source>
        <dbReference type="Proteomes" id="UP000438429"/>
    </source>
</evidence>
<sequence>MSVIVWPDENSDCTFECRYTVISGEFSSGSNMTLQHSHNGYSLMAHKHNAITVRILVNRCLGAESGFHSQTSASSDNSTVNKQSGLYKQYNRYMVQQLGL</sequence>
<gene>
    <name evidence="1" type="ORF">F2P81_020110</name>
</gene>
<name>A0A6A4S4D2_SCOMX</name>
<dbReference type="EMBL" id="VEVO01000018">
    <property type="protein sequence ID" value="KAF0027369.1"/>
    <property type="molecule type" value="Genomic_DNA"/>
</dbReference>
<protein>
    <submittedName>
        <fullName evidence="1">Uncharacterized protein</fullName>
    </submittedName>
</protein>
<dbReference type="AlphaFoldDB" id="A0A6A4S4D2"/>